<dbReference type="AlphaFoldDB" id="A0A448X501"/>
<organism evidence="2 3">
    <name type="scientific">Protopolystoma xenopodis</name>
    <dbReference type="NCBI Taxonomy" id="117903"/>
    <lineage>
        <taxon>Eukaryota</taxon>
        <taxon>Metazoa</taxon>
        <taxon>Spiralia</taxon>
        <taxon>Lophotrochozoa</taxon>
        <taxon>Platyhelminthes</taxon>
        <taxon>Monogenea</taxon>
        <taxon>Polyopisthocotylea</taxon>
        <taxon>Polystomatidea</taxon>
        <taxon>Polystomatidae</taxon>
        <taxon>Protopolystoma</taxon>
    </lineage>
</organism>
<feature type="region of interest" description="Disordered" evidence="1">
    <location>
        <begin position="65"/>
        <end position="92"/>
    </location>
</feature>
<evidence type="ECO:0000313" key="2">
    <source>
        <dbReference type="EMBL" id="VEL28246.1"/>
    </source>
</evidence>
<name>A0A448X501_9PLAT</name>
<evidence type="ECO:0000313" key="3">
    <source>
        <dbReference type="Proteomes" id="UP000784294"/>
    </source>
</evidence>
<comment type="caution">
    <text evidence="2">The sequence shown here is derived from an EMBL/GenBank/DDBJ whole genome shotgun (WGS) entry which is preliminary data.</text>
</comment>
<sequence>MDVNAVPTAPVVTPAGRVKVATAPPTLAPAAAVLQRPCVHNDVVFSCVSIGRRLGAAYHPPGRLSARLGRGMEPGRGRSDPPATFARSSPQSCPTGLELDKRCMDGPSRRGCLTACRNDGPVAARFTLGFVTPATKAVLHSVSSAPVGTVDVALSHTVH</sequence>
<dbReference type="EMBL" id="CAAALY010093500">
    <property type="protein sequence ID" value="VEL28246.1"/>
    <property type="molecule type" value="Genomic_DNA"/>
</dbReference>
<proteinExistence type="predicted"/>
<protein>
    <submittedName>
        <fullName evidence="2">Uncharacterized protein</fullName>
    </submittedName>
</protein>
<evidence type="ECO:0000256" key="1">
    <source>
        <dbReference type="SAM" id="MobiDB-lite"/>
    </source>
</evidence>
<accession>A0A448X501</accession>
<dbReference type="Proteomes" id="UP000784294">
    <property type="component" value="Unassembled WGS sequence"/>
</dbReference>
<reference evidence="2" key="1">
    <citation type="submission" date="2018-11" db="EMBL/GenBank/DDBJ databases">
        <authorList>
            <consortium name="Pathogen Informatics"/>
        </authorList>
    </citation>
    <scope>NUCLEOTIDE SEQUENCE</scope>
</reference>
<gene>
    <name evidence="2" type="ORF">PXEA_LOCUS21686</name>
</gene>
<keyword evidence="3" id="KW-1185">Reference proteome</keyword>